<dbReference type="InterPro" id="IPR039426">
    <property type="entry name" value="TonB-dep_rcpt-like"/>
</dbReference>
<keyword evidence="13" id="KW-0732">Signal</keyword>
<evidence type="ECO:0000256" key="8">
    <source>
        <dbReference type="ARBA" id="ARBA00023077"/>
    </source>
</evidence>
<evidence type="ECO:0000259" key="14">
    <source>
        <dbReference type="Pfam" id="PF00593"/>
    </source>
</evidence>
<keyword evidence="17" id="KW-1185">Reference proteome</keyword>
<comment type="subcellular location">
    <subcellularLocation>
        <location evidence="1 11">Cell outer membrane</location>
        <topology evidence="1 11">Multi-pass membrane protein</topology>
    </subcellularLocation>
</comment>
<evidence type="ECO:0000256" key="6">
    <source>
        <dbReference type="ARBA" id="ARBA00023004"/>
    </source>
</evidence>
<feature type="chain" id="PRO_5019359644" evidence="13">
    <location>
        <begin position="28"/>
        <end position="739"/>
    </location>
</feature>
<dbReference type="Proteomes" id="UP000283003">
    <property type="component" value="Unassembled WGS sequence"/>
</dbReference>
<dbReference type="AlphaFoldDB" id="A0A437GWQ6"/>
<keyword evidence="5 11" id="KW-0812">Transmembrane</keyword>
<gene>
    <name evidence="16" type="ORF">EKN06_11065</name>
</gene>
<keyword evidence="9 11" id="KW-0472">Membrane</keyword>
<evidence type="ECO:0000256" key="10">
    <source>
        <dbReference type="ARBA" id="ARBA00023237"/>
    </source>
</evidence>
<reference evidence="16 17" key="1">
    <citation type="submission" date="2018-12" db="EMBL/GenBank/DDBJ databases">
        <title>Croceicoccus ponticola sp. nov., a lipolytic bacterium isolated from seawater.</title>
        <authorList>
            <person name="Yoon J.-H."/>
        </authorList>
    </citation>
    <scope>NUCLEOTIDE SEQUENCE [LARGE SCALE GENOMIC DNA]</scope>
    <source>
        <strain evidence="16 17">GM-16</strain>
    </source>
</reference>
<feature type="domain" description="TonB-dependent receptor plug" evidence="15">
    <location>
        <begin position="53"/>
        <end position="162"/>
    </location>
</feature>
<organism evidence="16 17">
    <name type="scientific">Croceicoccus ponticola</name>
    <dbReference type="NCBI Taxonomy" id="2217664"/>
    <lineage>
        <taxon>Bacteria</taxon>
        <taxon>Pseudomonadati</taxon>
        <taxon>Pseudomonadota</taxon>
        <taxon>Alphaproteobacteria</taxon>
        <taxon>Sphingomonadales</taxon>
        <taxon>Erythrobacteraceae</taxon>
        <taxon>Croceicoccus</taxon>
    </lineage>
</organism>
<dbReference type="CDD" id="cd01347">
    <property type="entry name" value="ligand_gated_channel"/>
    <property type="match status" value="1"/>
</dbReference>
<evidence type="ECO:0000256" key="3">
    <source>
        <dbReference type="ARBA" id="ARBA00022452"/>
    </source>
</evidence>
<feature type="signal peptide" evidence="13">
    <location>
        <begin position="1"/>
        <end position="27"/>
    </location>
</feature>
<dbReference type="Pfam" id="PF00593">
    <property type="entry name" value="TonB_dep_Rec_b-barrel"/>
    <property type="match status" value="1"/>
</dbReference>
<dbReference type="Gene3D" id="2.40.170.20">
    <property type="entry name" value="TonB-dependent receptor, beta-barrel domain"/>
    <property type="match status" value="1"/>
</dbReference>
<evidence type="ECO:0000313" key="17">
    <source>
        <dbReference type="Proteomes" id="UP000283003"/>
    </source>
</evidence>
<dbReference type="PANTHER" id="PTHR32552">
    <property type="entry name" value="FERRICHROME IRON RECEPTOR-RELATED"/>
    <property type="match status" value="1"/>
</dbReference>
<feature type="domain" description="TonB-dependent receptor-like beta-barrel" evidence="14">
    <location>
        <begin position="240"/>
        <end position="704"/>
    </location>
</feature>
<evidence type="ECO:0000256" key="2">
    <source>
        <dbReference type="ARBA" id="ARBA00022448"/>
    </source>
</evidence>
<protein>
    <submittedName>
        <fullName evidence="16">TonB-dependent receptor</fullName>
    </submittedName>
</protein>
<evidence type="ECO:0000256" key="4">
    <source>
        <dbReference type="ARBA" id="ARBA00022496"/>
    </source>
</evidence>
<evidence type="ECO:0000256" key="9">
    <source>
        <dbReference type="ARBA" id="ARBA00023136"/>
    </source>
</evidence>
<keyword evidence="6" id="KW-0408">Iron</keyword>
<evidence type="ECO:0000256" key="1">
    <source>
        <dbReference type="ARBA" id="ARBA00004571"/>
    </source>
</evidence>
<dbReference type="InterPro" id="IPR000531">
    <property type="entry name" value="Beta-barrel_TonB"/>
</dbReference>
<dbReference type="GO" id="GO:0006826">
    <property type="term" value="P:iron ion transport"/>
    <property type="evidence" value="ECO:0007669"/>
    <property type="project" value="UniProtKB-KW"/>
</dbReference>
<dbReference type="Pfam" id="PF07715">
    <property type="entry name" value="Plug"/>
    <property type="match status" value="1"/>
</dbReference>
<dbReference type="InterPro" id="IPR036942">
    <property type="entry name" value="Beta-barrel_TonB_sf"/>
</dbReference>
<evidence type="ECO:0000256" key="7">
    <source>
        <dbReference type="ARBA" id="ARBA00023065"/>
    </source>
</evidence>
<comment type="similarity">
    <text evidence="11 12">Belongs to the TonB-dependent receptor family.</text>
</comment>
<dbReference type="InterPro" id="IPR012910">
    <property type="entry name" value="Plug_dom"/>
</dbReference>
<dbReference type="EMBL" id="RXOL01000004">
    <property type="protein sequence ID" value="RVQ66547.1"/>
    <property type="molecule type" value="Genomic_DNA"/>
</dbReference>
<sequence length="739" mass="79726">MTVRNFKTQFVCGLSVAAVAMAGSAHAQDSTDQQSTGGLSEIVVTAQKQAQNLQDVPISVTAVTGDMLEEQQINSVADLANSVPNVQINTFSNSPDSAVFTIRGIGVNDADPYVGTTVSVVVDGVVVGVNTAALLSLFDIDRVEVLRGPQGTLFGANTTGGVINVVTRQPTGEFGGDVQLSYGNYGQIEANAAINFPLGENLSGKISVLHNEMDGYFRNYADGKSIGSRNITSLRGYLKYATGDYDATMIGEYVRSRNGSQTGVLIAGPGELFYTPGETTDPFSFYRGLSSDQPDANDRDTYSVTLTQNLDTSIGTLTSITNYREYDGDLFSDDDATTRILLQTRRNTNHHQFSQELRNLVNLTDTTRLIVGAFYFQQKYFLDQAGKLDGFLPGLGQPQTQDQKNWSISGFAQVYQELTPSLTLQAGIRYSHEKTEATSTTANSINPSGVSQFDDPIIPESLLVASGEKAWNNVGYKVGLDWQATDDVLLYGYYARGFKSGGFTGRIAVAEDIGPFNPEKLDTIEVGAKADLLDRHLRLNLSAFFNKYNDMQVVQNITYPSGANSASIANAGKAETKGFELEVTAVPVEGLRLNGAIAYLDAKYKEYDTFVLDPGSGGLVPISYAGNSLMNSPEWNGSMGVNWKGSVGPGTLNANAQYTYTSSKFTSYTNFPVERVGSIELVNASLSWGPDDAGWTIGVWGRNLTDEKYFNQKLSLAGIGTLASLGAPRTYGAELRYSF</sequence>
<evidence type="ECO:0000256" key="12">
    <source>
        <dbReference type="RuleBase" id="RU003357"/>
    </source>
</evidence>
<dbReference type="PROSITE" id="PS52016">
    <property type="entry name" value="TONB_DEPENDENT_REC_3"/>
    <property type="match status" value="1"/>
</dbReference>
<evidence type="ECO:0000256" key="11">
    <source>
        <dbReference type="PROSITE-ProRule" id="PRU01360"/>
    </source>
</evidence>
<evidence type="ECO:0000259" key="15">
    <source>
        <dbReference type="Pfam" id="PF07715"/>
    </source>
</evidence>
<evidence type="ECO:0000313" key="16">
    <source>
        <dbReference type="EMBL" id="RVQ66547.1"/>
    </source>
</evidence>
<keyword evidence="8 12" id="KW-0798">TonB box</keyword>
<comment type="caution">
    <text evidence="16">The sequence shown here is derived from an EMBL/GenBank/DDBJ whole genome shotgun (WGS) entry which is preliminary data.</text>
</comment>
<keyword evidence="10 11" id="KW-0998">Cell outer membrane</keyword>
<keyword evidence="2 11" id="KW-0813">Transport</keyword>
<keyword evidence="7" id="KW-0406">Ion transport</keyword>
<keyword evidence="4" id="KW-0410">Iron transport</keyword>
<evidence type="ECO:0000256" key="13">
    <source>
        <dbReference type="SAM" id="SignalP"/>
    </source>
</evidence>
<proteinExistence type="inferred from homology"/>
<dbReference type="OrthoDB" id="7313036at2"/>
<dbReference type="PANTHER" id="PTHR32552:SF81">
    <property type="entry name" value="TONB-DEPENDENT OUTER MEMBRANE RECEPTOR"/>
    <property type="match status" value="1"/>
</dbReference>
<dbReference type="SUPFAM" id="SSF56935">
    <property type="entry name" value="Porins"/>
    <property type="match status" value="1"/>
</dbReference>
<evidence type="ECO:0000256" key="5">
    <source>
        <dbReference type="ARBA" id="ARBA00022692"/>
    </source>
</evidence>
<keyword evidence="3 11" id="KW-1134">Transmembrane beta strand</keyword>
<dbReference type="GO" id="GO:0009279">
    <property type="term" value="C:cell outer membrane"/>
    <property type="evidence" value="ECO:0007669"/>
    <property type="project" value="UniProtKB-SubCell"/>
</dbReference>
<keyword evidence="16" id="KW-0675">Receptor</keyword>
<accession>A0A437GWQ6</accession>
<name>A0A437GWQ6_9SPHN</name>